<evidence type="ECO:0000313" key="11">
    <source>
        <dbReference type="Proteomes" id="UP000199183"/>
    </source>
</evidence>
<reference evidence="10 11" key="1">
    <citation type="submission" date="2016-10" db="EMBL/GenBank/DDBJ databases">
        <authorList>
            <person name="de Groot N.N."/>
        </authorList>
    </citation>
    <scope>NUCLEOTIDE SEQUENCE [LARGE SCALE GENOMIC DNA]</scope>
    <source>
        <strain evidence="10 11">DSM 21799</strain>
    </source>
</reference>
<evidence type="ECO:0000256" key="4">
    <source>
        <dbReference type="ARBA" id="ARBA00022679"/>
    </source>
</evidence>
<dbReference type="CDD" id="cd00483">
    <property type="entry name" value="HPPK"/>
    <property type="match status" value="1"/>
</dbReference>
<evidence type="ECO:0000259" key="9">
    <source>
        <dbReference type="PROSITE" id="PS00794"/>
    </source>
</evidence>
<keyword evidence="8" id="KW-0289">Folate biosynthesis</keyword>
<protein>
    <recommendedName>
        <fullName evidence="3">2-amino-4-hydroxy-6-hydroxymethyldihydropteridine diphosphokinase</fullName>
        <ecNumber evidence="3">2.7.6.3</ecNumber>
    </recommendedName>
</protein>
<dbReference type="GO" id="GO:0016301">
    <property type="term" value="F:kinase activity"/>
    <property type="evidence" value="ECO:0007669"/>
    <property type="project" value="UniProtKB-KW"/>
</dbReference>
<dbReference type="Gene3D" id="3.30.70.560">
    <property type="entry name" value="7,8-Dihydro-6-hydroxymethylpterin-pyrophosphokinase HPPK"/>
    <property type="match status" value="1"/>
</dbReference>
<evidence type="ECO:0000256" key="2">
    <source>
        <dbReference type="ARBA" id="ARBA00005051"/>
    </source>
</evidence>
<dbReference type="OrthoDB" id="9808041at2"/>
<dbReference type="EC" id="2.7.6.3" evidence="3"/>
<sequence length="168" mass="18473">MLHDPVIPLREMRAVLALGSNLGDRQATLEGAVEDLRRTPGIMVDRVSSFTESVALTLHGEDASEPTYLNGVVIVRTVLRPRQLLAAVSNIENAHGRVRAERWGSRTLDIDIITYGDLRQDDDALTIPHPRAAERAFVLDPWLEIEPDAAIPGLGRIADLRARLEGDA</sequence>
<keyword evidence="4" id="KW-0808">Transferase</keyword>
<keyword evidence="7" id="KW-0067">ATP-binding</keyword>
<evidence type="ECO:0000256" key="8">
    <source>
        <dbReference type="ARBA" id="ARBA00022909"/>
    </source>
</evidence>
<dbReference type="InterPro" id="IPR035907">
    <property type="entry name" value="Hppk_sf"/>
</dbReference>
<dbReference type="STRING" id="640635.SAMN04489806_1943"/>
<dbReference type="GO" id="GO:0003848">
    <property type="term" value="F:2-amino-4-hydroxy-6-hydroxymethyldihydropteridine diphosphokinase activity"/>
    <property type="evidence" value="ECO:0007669"/>
    <property type="project" value="UniProtKB-EC"/>
</dbReference>
<evidence type="ECO:0000256" key="1">
    <source>
        <dbReference type="ARBA" id="ARBA00000198"/>
    </source>
</evidence>
<dbReference type="PANTHER" id="PTHR43071">
    <property type="entry name" value="2-AMINO-4-HYDROXY-6-HYDROXYMETHYLDIHYDROPTERIDINE PYROPHOSPHOKINASE"/>
    <property type="match status" value="1"/>
</dbReference>
<evidence type="ECO:0000313" key="10">
    <source>
        <dbReference type="EMBL" id="SEB85017.1"/>
    </source>
</evidence>
<dbReference type="Pfam" id="PF01288">
    <property type="entry name" value="HPPK"/>
    <property type="match status" value="1"/>
</dbReference>
<feature type="domain" description="7,8-dihydro-6-hydroxymethylpterin-pyrophosphokinase" evidence="9">
    <location>
        <begin position="102"/>
        <end position="113"/>
    </location>
</feature>
<keyword evidence="6 10" id="KW-0418">Kinase</keyword>
<dbReference type="SUPFAM" id="SSF55083">
    <property type="entry name" value="6-hydroxymethyl-7,8-dihydropterin pyrophosphokinase, HPPK"/>
    <property type="match status" value="1"/>
</dbReference>
<accession>A0A1H4MQ98</accession>
<keyword evidence="5" id="KW-0547">Nucleotide-binding</keyword>
<dbReference type="EMBL" id="FNRY01000001">
    <property type="protein sequence ID" value="SEB85017.1"/>
    <property type="molecule type" value="Genomic_DNA"/>
</dbReference>
<evidence type="ECO:0000256" key="3">
    <source>
        <dbReference type="ARBA" id="ARBA00013253"/>
    </source>
</evidence>
<dbReference type="InterPro" id="IPR000550">
    <property type="entry name" value="Hppk"/>
</dbReference>
<evidence type="ECO:0000256" key="7">
    <source>
        <dbReference type="ARBA" id="ARBA00022840"/>
    </source>
</evidence>
<comment type="pathway">
    <text evidence="2">Cofactor biosynthesis; tetrahydrofolate biosynthesis; 2-amino-4-hydroxy-6-hydroxymethyl-7,8-dihydropteridine diphosphate from 7,8-dihydroneopterin triphosphate: step 4/4.</text>
</comment>
<name>A0A1H4MQ98_9MICO</name>
<proteinExistence type="predicted"/>
<keyword evidence="11" id="KW-1185">Reference proteome</keyword>
<dbReference type="Proteomes" id="UP000199183">
    <property type="component" value="Unassembled WGS sequence"/>
</dbReference>
<dbReference type="RefSeq" id="WP_091183236.1">
    <property type="nucleotide sequence ID" value="NZ_FNRY01000001.1"/>
</dbReference>
<organism evidence="10 11">
    <name type="scientific">Paramicrobacterium humi</name>
    <dbReference type="NCBI Taxonomy" id="640635"/>
    <lineage>
        <taxon>Bacteria</taxon>
        <taxon>Bacillati</taxon>
        <taxon>Actinomycetota</taxon>
        <taxon>Actinomycetes</taxon>
        <taxon>Micrococcales</taxon>
        <taxon>Microbacteriaceae</taxon>
        <taxon>Paramicrobacterium</taxon>
    </lineage>
</organism>
<dbReference type="GO" id="GO:0046654">
    <property type="term" value="P:tetrahydrofolate biosynthetic process"/>
    <property type="evidence" value="ECO:0007669"/>
    <property type="project" value="UniProtKB-UniPathway"/>
</dbReference>
<gene>
    <name evidence="10" type="ORF">SAMN04489806_1943</name>
</gene>
<evidence type="ECO:0000256" key="5">
    <source>
        <dbReference type="ARBA" id="ARBA00022741"/>
    </source>
</evidence>
<dbReference type="GO" id="GO:0046656">
    <property type="term" value="P:folic acid biosynthetic process"/>
    <property type="evidence" value="ECO:0007669"/>
    <property type="project" value="UniProtKB-KW"/>
</dbReference>
<dbReference type="UniPathway" id="UPA00077">
    <property type="reaction ID" value="UER00155"/>
</dbReference>
<dbReference type="AlphaFoldDB" id="A0A1H4MQ98"/>
<dbReference type="PANTHER" id="PTHR43071:SF1">
    <property type="entry name" value="2-AMINO-4-HYDROXY-6-HYDROXYMETHYLDIHYDROPTERIDINE PYROPHOSPHOKINASE"/>
    <property type="match status" value="1"/>
</dbReference>
<dbReference type="GO" id="GO:0005524">
    <property type="term" value="F:ATP binding"/>
    <property type="evidence" value="ECO:0007669"/>
    <property type="project" value="UniProtKB-KW"/>
</dbReference>
<dbReference type="PROSITE" id="PS00794">
    <property type="entry name" value="HPPK"/>
    <property type="match status" value="1"/>
</dbReference>
<dbReference type="NCBIfam" id="TIGR01498">
    <property type="entry name" value="folK"/>
    <property type="match status" value="1"/>
</dbReference>
<comment type="catalytic activity">
    <reaction evidence="1">
        <text>6-hydroxymethyl-7,8-dihydropterin + ATP = (7,8-dihydropterin-6-yl)methyl diphosphate + AMP + H(+)</text>
        <dbReference type="Rhea" id="RHEA:11412"/>
        <dbReference type="ChEBI" id="CHEBI:15378"/>
        <dbReference type="ChEBI" id="CHEBI:30616"/>
        <dbReference type="ChEBI" id="CHEBI:44841"/>
        <dbReference type="ChEBI" id="CHEBI:72950"/>
        <dbReference type="ChEBI" id="CHEBI:456215"/>
        <dbReference type="EC" id="2.7.6.3"/>
    </reaction>
</comment>
<evidence type="ECO:0000256" key="6">
    <source>
        <dbReference type="ARBA" id="ARBA00022777"/>
    </source>
</evidence>